<name>A0A2N9AV30_METEX</name>
<reference evidence="3" key="1">
    <citation type="submission" date="2017-10" db="EMBL/GenBank/DDBJ databases">
        <authorList>
            <person name="Regsiter A."/>
            <person name="William W."/>
        </authorList>
    </citation>
    <scope>NUCLEOTIDE SEQUENCE [LARGE SCALE GENOMIC DNA]</scope>
</reference>
<evidence type="ECO:0000259" key="1">
    <source>
        <dbReference type="Pfam" id="PF02514"/>
    </source>
</evidence>
<dbReference type="Pfam" id="PF02514">
    <property type="entry name" value="CobN-Mg_chel"/>
    <property type="match status" value="1"/>
</dbReference>
<feature type="domain" description="CobN/magnesium chelatase" evidence="1">
    <location>
        <begin position="1"/>
        <end position="55"/>
    </location>
</feature>
<dbReference type="EMBL" id="LT962688">
    <property type="protein sequence ID" value="SOR31177.1"/>
    <property type="molecule type" value="Genomic_DNA"/>
</dbReference>
<organism evidence="2 3">
    <name type="scientific">Methylorubrum extorquens</name>
    <name type="common">Methylobacterium dichloromethanicum</name>
    <name type="synonym">Methylobacterium extorquens</name>
    <dbReference type="NCBI Taxonomy" id="408"/>
    <lineage>
        <taxon>Bacteria</taxon>
        <taxon>Pseudomonadati</taxon>
        <taxon>Pseudomonadota</taxon>
        <taxon>Alphaproteobacteria</taxon>
        <taxon>Hyphomicrobiales</taxon>
        <taxon>Methylobacteriaceae</taxon>
        <taxon>Methylorubrum</taxon>
    </lineage>
</organism>
<accession>A0A2N9AV30</accession>
<proteinExistence type="predicted"/>
<sequence length="81" mass="8412">MALSGACWPALAVGALPVVYPFIVDDPGEAAPLKRRLGGIALGHLTPTIEAAGLTPPRLRRCANWSRNTPPRACSIRAGPG</sequence>
<dbReference type="AlphaFoldDB" id="A0A2N9AV30"/>
<dbReference type="Proteomes" id="UP000233769">
    <property type="component" value="Chromosome tk0001"/>
</dbReference>
<evidence type="ECO:0000313" key="3">
    <source>
        <dbReference type="Proteomes" id="UP000233769"/>
    </source>
</evidence>
<gene>
    <name evidence="2" type="ORF">TK0001_4575</name>
</gene>
<dbReference type="PANTHER" id="PTHR44119">
    <property type="entry name" value="MAGNESIUM-CHELATASE SUBUNIT CHLH, CHLOROPLASTIC"/>
    <property type="match status" value="1"/>
</dbReference>
<evidence type="ECO:0000313" key="2">
    <source>
        <dbReference type="EMBL" id="SOR31177.1"/>
    </source>
</evidence>
<dbReference type="InterPro" id="IPR003672">
    <property type="entry name" value="CobN/Mg_chltase"/>
</dbReference>
<protein>
    <recommendedName>
        <fullName evidence="1">CobN/magnesium chelatase domain-containing protein</fullName>
    </recommendedName>
</protein>
<dbReference type="PANTHER" id="PTHR44119:SF4">
    <property type="entry name" value="AEROBIC COBALTOCHELATASE SUBUNIT COBN"/>
    <property type="match status" value="1"/>
</dbReference>